<evidence type="ECO:0000256" key="1">
    <source>
        <dbReference type="SAM" id="MobiDB-lite"/>
    </source>
</evidence>
<feature type="region of interest" description="Disordered" evidence="1">
    <location>
        <begin position="190"/>
        <end position="268"/>
    </location>
</feature>
<dbReference type="Proteomes" id="UP000318704">
    <property type="component" value="Chromosome"/>
</dbReference>
<evidence type="ECO:0000313" key="3">
    <source>
        <dbReference type="Proteomes" id="UP000318704"/>
    </source>
</evidence>
<dbReference type="EMBL" id="CP037920">
    <property type="protein sequence ID" value="QDT97117.1"/>
    <property type="molecule type" value="Genomic_DNA"/>
</dbReference>
<dbReference type="RefSeq" id="WP_144985497.1">
    <property type="nucleotide sequence ID" value="NZ_CP037920.1"/>
</dbReference>
<name>A0A517VVU4_9PLAN</name>
<sequence>MFRLNRSIKSLVILLFFVLLQSGSLYAQARDLDLIGGKLNRDSFTLCREIRTKFRGIRGQRILFAKAYEIHEMADNIHRMVVLNAPTRGMDQALLDLSLLVDDLDQSLKTMPLPVFKDPVTVPTGPNGYIFYGGNGYPQPNFQCGIFQCYGPPYRMISEQAMRDVCGILTDMKSSINQLQAHYSPRLELPPAQRLFPSPNPVPQFGSKQGRGGQSQLPVLSIPFPKQNDSGWKPSRKTAPISPPVPPGTQPQPLQKGPAVLPPLPSNN</sequence>
<evidence type="ECO:0000313" key="2">
    <source>
        <dbReference type="EMBL" id="QDT97117.1"/>
    </source>
</evidence>
<reference evidence="2 3" key="1">
    <citation type="submission" date="2019-03" db="EMBL/GenBank/DDBJ databases">
        <title>Deep-cultivation of Planctomycetes and their phenomic and genomic characterization uncovers novel biology.</title>
        <authorList>
            <person name="Wiegand S."/>
            <person name="Jogler M."/>
            <person name="Boedeker C."/>
            <person name="Pinto D."/>
            <person name="Vollmers J."/>
            <person name="Rivas-Marin E."/>
            <person name="Kohn T."/>
            <person name="Peeters S.H."/>
            <person name="Heuer A."/>
            <person name="Rast P."/>
            <person name="Oberbeckmann S."/>
            <person name="Bunk B."/>
            <person name="Jeske O."/>
            <person name="Meyerdierks A."/>
            <person name="Storesund J.E."/>
            <person name="Kallscheuer N."/>
            <person name="Luecker S."/>
            <person name="Lage O.M."/>
            <person name="Pohl T."/>
            <person name="Merkel B.J."/>
            <person name="Hornburger P."/>
            <person name="Mueller R.-W."/>
            <person name="Bruemmer F."/>
            <person name="Labrenz M."/>
            <person name="Spormann A.M."/>
            <person name="Op den Camp H."/>
            <person name="Overmann J."/>
            <person name="Amann R."/>
            <person name="Jetten M.S.M."/>
            <person name="Mascher T."/>
            <person name="Medema M.H."/>
            <person name="Devos D.P."/>
            <person name="Kaster A.-K."/>
            <person name="Ovreas L."/>
            <person name="Rohde M."/>
            <person name="Galperin M.Y."/>
            <person name="Jogler C."/>
        </authorList>
    </citation>
    <scope>NUCLEOTIDE SEQUENCE [LARGE SCALE GENOMIC DNA]</scope>
    <source>
        <strain evidence="2 3">V144</strain>
    </source>
</reference>
<dbReference type="AlphaFoldDB" id="A0A517VVU4"/>
<gene>
    <name evidence="2" type="ORF">V144x_25880</name>
</gene>
<dbReference type="KEGG" id="gaw:V144x_25880"/>
<organism evidence="2 3">
    <name type="scientific">Gimesia aquarii</name>
    <dbReference type="NCBI Taxonomy" id="2527964"/>
    <lineage>
        <taxon>Bacteria</taxon>
        <taxon>Pseudomonadati</taxon>
        <taxon>Planctomycetota</taxon>
        <taxon>Planctomycetia</taxon>
        <taxon>Planctomycetales</taxon>
        <taxon>Planctomycetaceae</taxon>
        <taxon>Gimesia</taxon>
    </lineage>
</organism>
<proteinExistence type="predicted"/>
<protein>
    <submittedName>
        <fullName evidence="2">Uncharacterized protein</fullName>
    </submittedName>
</protein>
<feature type="compositionally biased region" description="Pro residues" evidence="1">
    <location>
        <begin position="241"/>
        <end position="250"/>
    </location>
</feature>
<accession>A0A517VVU4</accession>